<dbReference type="PROSITE" id="PS51257">
    <property type="entry name" value="PROKAR_LIPOPROTEIN"/>
    <property type="match status" value="1"/>
</dbReference>
<dbReference type="AlphaFoldDB" id="A0A9D7SSC5"/>
<gene>
    <name evidence="1" type="ORF">IPP15_01570</name>
</gene>
<accession>A0A9D7SSC5</accession>
<sequence length="319" mass="36074">MGKLRFFILVVLFASVGCRQPLHTAPSKRETNSFKSGEGALLLTRFKSLEDLKKVIQIQYGVTVPFSTGALTPQPYVRLTHSCGEREVTSILKTGVNESDFLRARNGNVWDKILLLLKSPFAVWNKRDLMIIESLGRKRPPLFGKGDVAFFDVAAAMVYNISDDDVKSMSSEDFSEKGYLNTFNHITAQAIMTSIFSEEVADFVADVHERNRLPELITGTFNEDELTDVENGPVDNYIDLINNEWGQELGKILRIKFGISHHSIWTPQLLADYLNEVQSYYSWSFQIAFKPFRATDEIVIQLASKINIVLVDVPEIKKS</sequence>
<comment type="caution">
    <text evidence="1">The sequence shown here is derived from an EMBL/GenBank/DDBJ whole genome shotgun (WGS) entry which is preliminary data.</text>
</comment>
<organism evidence="1 2">
    <name type="scientific">Candidatus Opimibacter skivensis</name>
    <dbReference type="NCBI Taxonomy" id="2982028"/>
    <lineage>
        <taxon>Bacteria</taxon>
        <taxon>Pseudomonadati</taxon>
        <taxon>Bacteroidota</taxon>
        <taxon>Saprospiria</taxon>
        <taxon>Saprospirales</taxon>
        <taxon>Saprospiraceae</taxon>
        <taxon>Candidatus Opimibacter</taxon>
    </lineage>
</organism>
<dbReference type="EMBL" id="JADKGY010000001">
    <property type="protein sequence ID" value="MBK9981111.1"/>
    <property type="molecule type" value="Genomic_DNA"/>
</dbReference>
<proteinExistence type="predicted"/>
<protein>
    <submittedName>
        <fullName evidence="1">Uncharacterized protein</fullName>
    </submittedName>
</protein>
<name>A0A9D7SSC5_9BACT</name>
<evidence type="ECO:0000313" key="1">
    <source>
        <dbReference type="EMBL" id="MBK9981111.1"/>
    </source>
</evidence>
<evidence type="ECO:0000313" key="2">
    <source>
        <dbReference type="Proteomes" id="UP000808337"/>
    </source>
</evidence>
<dbReference type="Proteomes" id="UP000808337">
    <property type="component" value="Unassembled WGS sequence"/>
</dbReference>
<reference evidence="1 2" key="1">
    <citation type="submission" date="2020-10" db="EMBL/GenBank/DDBJ databases">
        <title>Connecting structure to function with the recovery of over 1000 high-quality activated sludge metagenome-assembled genomes encoding full-length rRNA genes using long-read sequencing.</title>
        <authorList>
            <person name="Singleton C.M."/>
            <person name="Petriglieri F."/>
            <person name="Kristensen J.M."/>
            <person name="Kirkegaard R.H."/>
            <person name="Michaelsen T.Y."/>
            <person name="Andersen M.H."/>
            <person name="Karst S.M."/>
            <person name="Dueholm M.S."/>
            <person name="Nielsen P.H."/>
            <person name="Albertsen M."/>
        </authorList>
    </citation>
    <scope>NUCLEOTIDE SEQUENCE [LARGE SCALE GENOMIC DNA]</scope>
    <source>
        <strain evidence="1">Ribe_18-Q3-R11-54_MAXAC.273</strain>
    </source>
</reference>